<dbReference type="GO" id="GO:0050661">
    <property type="term" value="F:NADP binding"/>
    <property type="evidence" value="ECO:0007669"/>
    <property type="project" value="InterPro"/>
</dbReference>
<dbReference type="OMA" id="WPAQYQR"/>
<dbReference type="OrthoDB" id="72788at2759"/>
<keyword evidence="3" id="KW-0288">FMN</keyword>
<accession>A0A1C7MQN4</accession>
<dbReference type="GO" id="GO:0010181">
    <property type="term" value="F:FMN binding"/>
    <property type="evidence" value="ECO:0007669"/>
    <property type="project" value="InterPro"/>
</dbReference>
<evidence type="ECO:0000313" key="8">
    <source>
        <dbReference type="Proteomes" id="UP000092993"/>
    </source>
</evidence>
<comment type="caution">
    <text evidence="7">The sequence shown here is derived from an EMBL/GenBank/DDBJ whole genome shotgun (WGS) entry which is preliminary data.</text>
</comment>
<comment type="cofactor">
    <cofactor evidence="1">
        <name>FMN</name>
        <dbReference type="ChEBI" id="CHEBI:58210"/>
    </cofactor>
</comment>
<dbReference type="AlphaFoldDB" id="A0A1C7MQN4"/>
<dbReference type="Gene3D" id="3.20.20.70">
    <property type="entry name" value="Aldolase class I"/>
    <property type="match status" value="1"/>
</dbReference>
<evidence type="ECO:0000256" key="3">
    <source>
        <dbReference type="ARBA" id="ARBA00022643"/>
    </source>
</evidence>
<dbReference type="SUPFAM" id="SSF51395">
    <property type="entry name" value="FMN-linked oxidoreductases"/>
    <property type="match status" value="1"/>
</dbReference>
<organism evidence="7 8">
    <name type="scientific">Grifola frondosa</name>
    <name type="common">Maitake</name>
    <name type="synonym">Polyporus frondosus</name>
    <dbReference type="NCBI Taxonomy" id="5627"/>
    <lineage>
        <taxon>Eukaryota</taxon>
        <taxon>Fungi</taxon>
        <taxon>Dikarya</taxon>
        <taxon>Basidiomycota</taxon>
        <taxon>Agaricomycotina</taxon>
        <taxon>Agaricomycetes</taxon>
        <taxon>Polyporales</taxon>
        <taxon>Grifolaceae</taxon>
        <taxon>Grifola</taxon>
    </lineage>
</organism>
<dbReference type="CDD" id="cd02932">
    <property type="entry name" value="OYE_YqiM_FMN"/>
    <property type="match status" value="1"/>
</dbReference>
<dbReference type="Pfam" id="PF00724">
    <property type="entry name" value="Oxidored_FMN"/>
    <property type="match status" value="1"/>
</dbReference>
<dbReference type="PANTHER" id="PTHR43303:SF4">
    <property type="entry name" value="NADPH DEHYDROGENASE C23G7.10C-RELATED"/>
    <property type="match status" value="1"/>
</dbReference>
<reference evidence="7 8" key="1">
    <citation type="submission" date="2016-03" db="EMBL/GenBank/DDBJ databases">
        <title>Whole genome sequencing of Grifola frondosa 9006-11.</title>
        <authorList>
            <person name="Min B."/>
            <person name="Park H."/>
            <person name="Kim J.-G."/>
            <person name="Cho H."/>
            <person name="Oh Y.-L."/>
            <person name="Kong W.-S."/>
            <person name="Choi I.-G."/>
        </authorList>
    </citation>
    <scope>NUCLEOTIDE SEQUENCE [LARGE SCALE GENOMIC DNA]</scope>
    <source>
        <strain evidence="7 8">9006-11</strain>
    </source>
</reference>
<dbReference type="InterPro" id="IPR001155">
    <property type="entry name" value="OxRdtase_FMN_N"/>
</dbReference>
<evidence type="ECO:0000313" key="7">
    <source>
        <dbReference type="EMBL" id="OBZ78749.1"/>
    </source>
</evidence>
<dbReference type="STRING" id="5627.A0A1C7MQN4"/>
<gene>
    <name evidence="7" type="ORF">A0H81_01187</name>
</gene>
<name>A0A1C7MQN4_GRIFR</name>
<keyword evidence="8" id="KW-1185">Reference proteome</keyword>
<dbReference type="GO" id="GO:0003959">
    <property type="term" value="F:NADPH dehydrogenase activity"/>
    <property type="evidence" value="ECO:0007669"/>
    <property type="project" value="InterPro"/>
</dbReference>
<protein>
    <submittedName>
        <fullName evidence="7">Putative NADPH dehydrogenase C23G7.10c</fullName>
    </submittedName>
</protein>
<dbReference type="InterPro" id="IPR044152">
    <property type="entry name" value="YqjM-like"/>
</dbReference>
<dbReference type="Proteomes" id="UP000092993">
    <property type="component" value="Unassembled WGS sequence"/>
</dbReference>
<proteinExistence type="predicted"/>
<evidence type="ECO:0000259" key="6">
    <source>
        <dbReference type="Pfam" id="PF00724"/>
    </source>
</evidence>
<dbReference type="InterPro" id="IPR013785">
    <property type="entry name" value="Aldolase_TIM"/>
</dbReference>
<evidence type="ECO:0000256" key="2">
    <source>
        <dbReference type="ARBA" id="ARBA00022630"/>
    </source>
</evidence>
<evidence type="ECO:0000256" key="1">
    <source>
        <dbReference type="ARBA" id="ARBA00001917"/>
    </source>
</evidence>
<keyword evidence="2" id="KW-0285">Flavoprotein</keyword>
<keyword evidence="5" id="KW-0560">Oxidoreductase</keyword>
<feature type="domain" description="NADH:flavin oxidoreductase/NADH oxidase N-terminal" evidence="6">
    <location>
        <begin position="40"/>
        <end position="391"/>
    </location>
</feature>
<keyword evidence="4" id="KW-0521">NADP</keyword>
<evidence type="ECO:0000256" key="4">
    <source>
        <dbReference type="ARBA" id="ARBA00022857"/>
    </source>
</evidence>
<sequence length="415" mass="45884">MSHINKPVPGADQFYPLNDPPIGAPLPQKTYPQNAELPILFQPLTIRGTTFKNRIFVSPMCQYSSDNGHATDWHLVHIGGFATRGAGAICIEATAVVPEGRISPEDAGLWTDSQIAPLQRIVKFAHAQGTKIGIQLAHAGRKSSTLAPWVHYHRPTLHKAPTSVAQKDEGGWPDEVYGPSDIPFADDYPVPKAMTESDMLHVEDAFIKAIERCEKIGFDFIEIHAAHGYLLHEFVSPLSNVRTDAYGGSLENRLRWPLRLFSRCRAAWSKPFFVRISATDWAEGPEKGADGEWKQWGIEQSKVYAGEMQKIGIDLIDCSSGGNWVKQQIALVPGYQVPFAEALKKTYPNLPIGAVGLITDPVVAESYLHDGKADAIFLARELMRTPHWPLFAAQALGVAVKSANQYERAFEFKHA</sequence>
<evidence type="ECO:0000256" key="5">
    <source>
        <dbReference type="ARBA" id="ARBA00023002"/>
    </source>
</evidence>
<dbReference type="PANTHER" id="PTHR43303">
    <property type="entry name" value="NADPH DEHYDROGENASE C23G7.10C-RELATED"/>
    <property type="match status" value="1"/>
</dbReference>
<dbReference type="EMBL" id="LUGG01000001">
    <property type="protein sequence ID" value="OBZ78749.1"/>
    <property type="molecule type" value="Genomic_DNA"/>
</dbReference>